<keyword evidence="2" id="KW-1185">Reference proteome</keyword>
<protein>
    <submittedName>
        <fullName evidence="1">Uncharacterized protein</fullName>
    </submittedName>
</protein>
<dbReference type="EMBL" id="MDHH01000001">
    <property type="protein sequence ID" value="OUE04832.1"/>
    <property type="molecule type" value="Genomic_DNA"/>
</dbReference>
<evidence type="ECO:0000313" key="2">
    <source>
        <dbReference type="Proteomes" id="UP000195062"/>
    </source>
</evidence>
<reference evidence="1 2" key="1">
    <citation type="submission" date="2016-08" db="EMBL/GenBank/DDBJ databases">
        <title>Genome sequence of Clavibacter michiganensis subsp. michiganensis strain CASJ007.</title>
        <authorList>
            <person name="Thapa S.P."/>
            <person name="Coaker G."/>
        </authorList>
    </citation>
    <scope>NUCLEOTIDE SEQUENCE [LARGE SCALE GENOMIC DNA]</scope>
    <source>
        <strain evidence="1">CASJ007</strain>
    </source>
</reference>
<dbReference type="Proteomes" id="UP000195062">
    <property type="component" value="Unassembled WGS sequence"/>
</dbReference>
<sequence>MSDQATCPFCALLRDEPPVAPLPQDVVAERDRAVAVIARAGGRATAGTPW</sequence>
<accession>A0A251XMW2</accession>
<dbReference type="AlphaFoldDB" id="A0A251XMW2"/>
<comment type="caution">
    <text evidence="1">The sequence shown here is derived from an EMBL/GenBank/DDBJ whole genome shotgun (WGS) entry which is preliminary data.</text>
</comment>
<proteinExistence type="predicted"/>
<name>A0A251XMW2_CLAMM</name>
<gene>
    <name evidence="1" type="ORF">CMMCAS07_07775</name>
</gene>
<organism evidence="1 2">
    <name type="scientific">Clavibacter michiganensis subsp. michiganensis</name>
    <dbReference type="NCBI Taxonomy" id="33013"/>
    <lineage>
        <taxon>Bacteria</taxon>
        <taxon>Bacillati</taxon>
        <taxon>Actinomycetota</taxon>
        <taxon>Actinomycetes</taxon>
        <taxon>Micrococcales</taxon>
        <taxon>Microbacteriaceae</taxon>
        <taxon>Clavibacter</taxon>
    </lineage>
</organism>
<evidence type="ECO:0000313" key="1">
    <source>
        <dbReference type="EMBL" id="OUE04832.1"/>
    </source>
</evidence>